<dbReference type="Proteomes" id="UP000051181">
    <property type="component" value="Unassembled WGS sequence"/>
</dbReference>
<organism evidence="1 2">
    <name type="scientific">Loigolactobacillus coryniformis subsp. coryniformis KCTC 3167 = DSM 20001</name>
    <dbReference type="NCBI Taxonomy" id="913848"/>
    <lineage>
        <taxon>Bacteria</taxon>
        <taxon>Bacillati</taxon>
        <taxon>Bacillota</taxon>
        <taxon>Bacilli</taxon>
        <taxon>Lactobacillales</taxon>
        <taxon>Lactobacillaceae</taxon>
        <taxon>Loigolactobacillus</taxon>
    </lineage>
</organism>
<accession>A0A0R1EXQ0</accession>
<evidence type="ECO:0000313" key="2">
    <source>
        <dbReference type="Proteomes" id="UP000051181"/>
    </source>
</evidence>
<dbReference type="AlphaFoldDB" id="A0A0R1EXQ0"/>
<protein>
    <submittedName>
        <fullName evidence="1">Uncharacterized protein</fullName>
    </submittedName>
</protein>
<comment type="caution">
    <text evidence="1">The sequence shown here is derived from an EMBL/GenBank/DDBJ whole genome shotgun (WGS) entry which is preliminary data.</text>
</comment>
<dbReference type="EMBL" id="AZCN01000102">
    <property type="protein sequence ID" value="KRK14144.1"/>
    <property type="molecule type" value="Genomic_DNA"/>
</dbReference>
<reference evidence="1 2" key="1">
    <citation type="journal article" date="2015" name="Genome Announc.">
        <title>Expanding the biotechnology potential of lactobacilli through comparative genomics of 213 strains and associated genera.</title>
        <authorList>
            <person name="Sun Z."/>
            <person name="Harris H.M."/>
            <person name="McCann A."/>
            <person name="Guo C."/>
            <person name="Argimon S."/>
            <person name="Zhang W."/>
            <person name="Yang X."/>
            <person name="Jeffery I.B."/>
            <person name="Cooney J.C."/>
            <person name="Kagawa T.F."/>
            <person name="Liu W."/>
            <person name="Song Y."/>
            <person name="Salvetti E."/>
            <person name="Wrobel A."/>
            <person name="Rasinkangas P."/>
            <person name="Parkhill J."/>
            <person name="Rea M.C."/>
            <person name="O'Sullivan O."/>
            <person name="Ritari J."/>
            <person name="Douillard F.P."/>
            <person name="Paul Ross R."/>
            <person name="Yang R."/>
            <person name="Briner A.E."/>
            <person name="Felis G.E."/>
            <person name="de Vos W.M."/>
            <person name="Barrangou R."/>
            <person name="Klaenhammer T.R."/>
            <person name="Caufield P.W."/>
            <person name="Cui Y."/>
            <person name="Zhang H."/>
            <person name="O'Toole P.W."/>
        </authorList>
    </citation>
    <scope>NUCLEOTIDE SEQUENCE [LARGE SCALE GENOMIC DNA]</scope>
    <source>
        <strain evidence="1 2">DSM 20001</strain>
    </source>
</reference>
<evidence type="ECO:0000313" key="1">
    <source>
        <dbReference type="EMBL" id="KRK14144.1"/>
    </source>
</evidence>
<dbReference type="PATRIC" id="fig|913848.6.peg.160"/>
<name>A0A0R1EXQ0_9LACO</name>
<proteinExistence type="predicted"/>
<sequence length="143" mass="16065">MANLFLQFGVNYMMWFDQWAKAQRARKAFLDQDSQTLYLVQCISSSETAGDHVLTATDKIWLMRAALDGYVVVEPKYLLPLEATETTDPRGQTYAGIRKNGQWFTAHLSATQAKSSAFYVTRTQLEAAPAWVKAIEPIAADPK</sequence>
<gene>
    <name evidence="1" type="ORF">FD22_GL000162</name>
</gene>